<evidence type="ECO:0000313" key="1">
    <source>
        <dbReference type="EMBL" id="RCU43220.1"/>
    </source>
</evidence>
<dbReference type="InterPro" id="IPR004615">
    <property type="entry name" value="DNA_pol_III_psi"/>
</dbReference>
<reference evidence="1 2" key="1">
    <citation type="submission" date="2018-07" db="EMBL/GenBank/DDBJ databases">
        <title>Corallincola holothuriorum sp. nov., a new facultative anaerobe isolated from sea cucumber Apostichopus japonicus.</title>
        <authorList>
            <person name="Xia H."/>
        </authorList>
    </citation>
    <scope>NUCLEOTIDE SEQUENCE [LARGE SCALE GENOMIC DNA]</scope>
    <source>
        <strain evidence="1 2">C4</strain>
    </source>
</reference>
<comment type="caution">
    <text evidence="1">The sequence shown here is derived from an EMBL/GenBank/DDBJ whole genome shotgun (WGS) entry which is preliminary data.</text>
</comment>
<dbReference type="RefSeq" id="WP_114340036.1">
    <property type="nucleotide sequence ID" value="NZ_QPID01000018.1"/>
</dbReference>
<proteinExistence type="predicted"/>
<sequence>MSLSTLQQQVLAAMNVPTFEVDNVETLADDAALFVVYGESPEDAKNSLLTQRVLAILGIDNAEFHSLSSGNTVDPQNAPAVAIDGLTGWRMQGGDVTWRGTELITPPLLDLQQSAAAKRALWQCLMSRCDGFIHNNNHVEAG</sequence>
<accession>A0A368MZ71</accession>
<dbReference type="Gene3D" id="3.40.50.10220">
    <property type="entry name" value="DNA polymerase III, psi subunit"/>
    <property type="match status" value="1"/>
</dbReference>
<dbReference type="GO" id="GO:0006260">
    <property type="term" value="P:DNA replication"/>
    <property type="evidence" value="ECO:0007669"/>
    <property type="project" value="InterPro"/>
</dbReference>
<dbReference type="AlphaFoldDB" id="A0A368MZ71"/>
<dbReference type="SUPFAM" id="SSF102220">
    <property type="entry name" value="DNA polymerase III psi subunit"/>
    <property type="match status" value="1"/>
</dbReference>
<dbReference type="GO" id="GO:0003887">
    <property type="term" value="F:DNA-directed DNA polymerase activity"/>
    <property type="evidence" value="ECO:0007669"/>
    <property type="project" value="InterPro"/>
</dbReference>
<dbReference type="Proteomes" id="UP000252558">
    <property type="component" value="Unassembled WGS sequence"/>
</dbReference>
<dbReference type="EMBL" id="QPID01000018">
    <property type="protein sequence ID" value="RCU43220.1"/>
    <property type="molecule type" value="Genomic_DNA"/>
</dbReference>
<evidence type="ECO:0000313" key="2">
    <source>
        <dbReference type="Proteomes" id="UP000252558"/>
    </source>
</evidence>
<organism evidence="1 2">
    <name type="scientific">Corallincola holothuriorum</name>
    <dbReference type="NCBI Taxonomy" id="2282215"/>
    <lineage>
        <taxon>Bacteria</taxon>
        <taxon>Pseudomonadati</taxon>
        <taxon>Pseudomonadota</taxon>
        <taxon>Gammaproteobacteria</taxon>
        <taxon>Alteromonadales</taxon>
        <taxon>Psychromonadaceae</taxon>
        <taxon>Corallincola</taxon>
    </lineage>
</organism>
<gene>
    <name evidence="1" type="ORF">DU002_19015</name>
</gene>
<keyword evidence="2" id="KW-1185">Reference proteome</keyword>
<dbReference type="GO" id="GO:0008408">
    <property type="term" value="F:3'-5' exonuclease activity"/>
    <property type="evidence" value="ECO:0007669"/>
    <property type="project" value="InterPro"/>
</dbReference>
<name>A0A368MZ71_9GAMM</name>
<protein>
    <recommendedName>
        <fullName evidence="3">DNA polymerase III subunit psi</fullName>
    </recommendedName>
</protein>
<dbReference type="Pfam" id="PF03603">
    <property type="entry name" value="DNA_III_psi"/>
    <property type="match status" value="1"/>
</dbReference>
<dbReference type="OrthoDB" id="5682636at2"/>
<evidence type="ECO:0008006" key="3">
    <source>
        <dbReference type="Google" id="ProtNLM"/>
    </source>
</evidence>
<dbReference type="InterPro" id="IPR036654">
    <property type="entry name" value="DNA_pol_III_psi_sf"/>
</dbReference>